<evidence type="ECO:0000259" key="6">
    <source>
        <dbReference type="Pfam" id="PF08541"/>
    </source>
</evidence>
<comment type="similarity">
    <text evidence="1 3">Belongs to the thiolase-like superfamily. Chalcone/stilbene synthases family.</text>
</comment>
<dbReference type="Pfam" id="PF08392">
    <property type="entry name" value="FAE1_CUT1_RppA"/>
    <property type="match status" value="1"/>
</dbReference>
<gene>
    <name evidence="7" type="ORF">CVIRNUC_000228</name>
</gene>
<dbReference type="EMBL" id="CAUYUE010000001">
    <property type="protein sequence ID" value="CAK0733116.1"/>
    <property type="molecule type" value="Genomic_DNA"/>
</dbReference>
<evidence type="ECO:0000256" key="3">
    <source>
        <dbReference type="PIRNR" id="PIRNR036417"/>
    </source>
</evidence>
<keyword evidence="3" id="KW-0012">Acyltransferase</keyword>
<dbReference type="EC" id="2.3.1.-" evidence="3"/>
<proteinExistence type="inferred from homology"/>
<feature type="domain" description="FAE" evidence="5">
    <location>
        <begin position="36"/>
        <end position="318"/>
    </location>
</feature>
<feature type="transmembrane region" description="Helical" evidence="4">
    <location>
        <begin position="17"/>
        <end position="35"/>
    </location>
</feature>
<evidence type="ECO:0000313" key="7">
    <source>
        <dbReference type="EMBL" id="CAK0733116.1"/>
    </source>
</evidence>
<dbReference type="GO" id="GO:0006633">
    <property type="term" value="P:fatty acid biosynthetic process"/>
    <property type="evidence" value="ECO:0007669"/>
    <property type="project" value="InterPro"/>
</dbReference>
<keyword evidence="4" id="KW-1133">Transmembrane helix</keyword>
<protein>
    <recommendedName>
        <fullName evidence="3">3-ketoacyl-CoA synthase</fullName>
        <ecNumber evidence="3">2.3.1.-</ecNumber>
    </recommendedName>
</protein>
<evidence type="ECO:0000259" key="5">
    <source>
        <dbReference type="Pfam" id="PF08392"/>
    </source>
</evidence>
<reference evidence="7 8" key="1">
    <citation type="submission" date="2023-10" db="EMBL/GenBank/DDBJ databases">
        <authorList>
            <person name="Maclean D."/>
            <person name="Macfadyen A."/>
        </authorList>
    </citation>
    <scope>NUCLEOTIDE SEQUENCE [LARGE SCALE GENOMIC DNA]</scope>
</reference>
<evidence type="ECO:0000313" key="8">
    <source>
        <dbReference type="Proteomes" id="UP001314263"/>
    </source>
</evidence>
<comment type="pathway">
    <text evidence="3">Lipid metabolism; fatty acid biosynthesis.</text>
</comment>
<keyword evidence="8" id="KW-1185">Reference proteome</keyword>
<dbReference type="SUPFAM" id="SSF53901">
    <property type="entry name" value="Thiolase-like"/>
    <property type="match status" value="1"/>
</dbReference>
<dbReference type="CDD" id="cd00831">
    <property type="entry name" value="CHS_like"/>
    <property type="match status" value="1"/>
</dbReference>
<keyword evidence="4" id="KW-0812">Transmembrane</keyword>
<evidence type="ECO:0000256" key="1">
    <source>
        <dbReference type="ARBA" id="ARBA00005531"/>
    </source>
</evidence>
<dbReference type="PANTHER" id="PTHR31561">
    <property type="entry name" value="3-KETOACYL-COA SYNTHASE"/>
    <property type="match status" value="1"/>
</dbReference>
<dbReference type="InterPro" id="IPR016039">
    <property type="entry name" value="Thiolase-like"/>
</dbReference>
<dbReference type="AlphaFoldDB" id="A0AAV1HTK5"/>
<comment type="caution">
    <text evidence="7">The sequence shown here is derived from an EMBL/GenBank/DDBJ whole genome shotgun (WGS) entry which is preliminary data.</text>
</comment>
<dbReference type="Proteomes" id="UP001314263">
    <property type="component" value="Unassembled WGS sequence"/>
</dbReference>
<keyword evidence="4" id="KW-0472">Membrane</keyword>
<evidence type="ECO:0000256" key="4">
    <source>
        <dbReference type="SAM" id="Phobius"/>
    </source>
</evidence>
<sequence>MWSTCHPDGFNLAGQDVRLGVAVISLCAVLGLVIWTRVRPAVSLLDFSCFSPSSSLNVGSEELSRLGVTSGFYSEESIAFQQKLLARSGVADTSCFPEGLTDGLRQGKRPNLEAAKAESELVLYTVVEDLLRKTGISPSEVDIVIVSCSCFGPTPSLAAMVVNRFDMKESTLTYNLGGMGCSSSVIAVDLAKHLLTALPRKRVLIVNHENVTNCLYTGNQKNMLITNVLFRIGGACAIMSNRPDDSVRAKYRLVHTVRTHLGRHKDAFSCMGDAEDTAGMRGIHLQRNVVAVAQKALTANLRLLGPLVLPLPELLRAASRQNYVPNFKRAFERFLLHTGGRGVIESIQEGLSLSSKDCQASYDTLHRFGNTSAASTWYILANLEHTGSINKGDRIWQLGFGGGFKCNSAVWKACRSIRDHHACWQ</sequence>
<keyword evidence="2 3" id="KW-0808">Transferase</keyword>
<evidence type="ECO:0000256" key="2">
    <source>
        <dbReference type="ARBA" id="ARBA00022679"/>
    </source>
</evidence>
<dbReference type="InterPro" id="IPR013747">
    <property type="entry name" value="ACP_syn_III_C"/>
</dbReference>
<dbReference type="PIRSF" id="PIRSF036417">
    <property type="entry name" value="3-ktacl-CoA_syn"/>
    <property type="match status" value="1"/>
</dbReference>
<dbReference type="InterPro" id="IPR013601">
    <property type="entry name" value="FAE1_typ3_polyketide_synth"/>
</dbReference>
<dbReference type="GO" id="GO:0016020">
    <property type="term" value="C:membrane"/>
    <property type="evidence" value="ECO:0007669"/>
    <property type="project" value="InterPro"/>
</dbReference>
<accession>A0AAV1HTK5</accession>
<dbReference type="Pfam" id="PF08541">
    <property type="entry name" value="ACP_syn_III_C"/>
    <property type="match status" value="1"/>
</dbReference>
<name>A0AAV1HTK5_9CHLO</name>
<dbReference type="Gene3D" id="3.40.47.10">
    <property type="match status" value="1"/>
</dbReference>
<organism evidence="7 8">
    <name type="scientific">Coccomyxa viridis</name>
    <dbReference type="NCBI Taxonomy" id="1274662"/>
    <lineage>
        <taxon>Eukaryota</taxon>
        <taxon>Viridiplantae</taxon>
        <taxon>Chlorophyta</taxon>
        <taxon>core chlorophytes</taxon>
        <taxon>Trebouxiophyceae</taxon>
        <taxon>Trebouxiophyceae incertae sedis</taxon>
        <taxon>Coccomyxaceae</taxon>
        <taxon>Coccomyxa</taxon>
    </lineage>
</organism>
<dbReference type="InterPro" id="IPR012392">
    <property type="entry name" value="3-ktacl-CoA_syn"/>
</dbReference>
<feature type="domain" description="Beta-ketoacyl-[acyl-carrier-protein] synthase III C-terminal" evidence="6">
    <location>
        <begin position="332"/>
        <end position="412"/>
    </location>
</feature>
<dbReference type="GO" id="GO:0016747">
    <property type="term" value="F:acyltransferase activity, transferring groups other than amino-acyl groups"/>
    <property type="evidence" value="ECO:0007669"/>
    <property type="project" value="InterPro"/>
</dbReference>